<evidence type="ECO:0000313" key="4">
    <source>
        <dbReference type="Proteomes" id="UP000034749"/>
    </source>
</evidence>
<dbReference type="GO" id="GO:0009380">
    <property type="term" value="C:excinuclease repair complex"/>
    <property type="evidence" value="ECO:0007669"/>
    <property type="project" value="TreeGrafter"/>
</dbReference>
<dbReference type="PANTHER" id="PTHR30562">
    <property type="entry name" value="UVRC/OXIDOREDUCTASE"/>
    <property type="match status" value="1"/>
</dbReference>
<dbReference type="GO" id="GO:0006974">
    <property type="term" value="P:DNA damage response"/>
    <property type="evidence" value="ECO:0007669"/>
    <property type="project" value="TreeGrafter"/>
</dbReference>
<dbReference type="SUPFAM" id="SSF46600">
    <property type="entry name" value="C-terminal UvrC-binding domain of UvrB"/>
    <property type="match status" value="1"/>
</dbReference>
<dbReference type="InterPro" id="IPR001162">
    <property type="entry name" value="UvrC_RNase_H_dom"/>
</dbReference>
<evidence type="ECO:0000259" key="1">
    <source>
        <dbReference type="PROSITE" id="PS50151"/>
    </source>
</evidence>
<dbReference type="GO" id="GO:0009381">
    <property type="term" value="F:excinuclease ABC activity"/>
    <property type="evidence" value="ECO:0007669"/>
    <property type="project" value="InterPro"/>
</dbReference>
<feature type="domain" description="UvrC family homology region profile" evidence="2">
    <location>
        <begin position="37"/>
        <end position="175"/>
    </location>
</feature>
<dbReference type="EMBL" id="LBZW01000012">
    <property type="protein sequence ID" value="KKR79291.1"/>
    <property type="molecule type" value="Genomic_DNA"/>
</dbReference>
<protein>
    <submittedName>
        <fullName evidence="3">UvrABC system protein C</fullName>
    </submittedName>
</protein>
<sequence length="247" mass="27832">ILKNLEKEMKSYAKQKEFEKAGEIKRQIFALKHINDISLIKNFGQYVLEGTLGRSGDDGQRKFLAKNFRGDSENILSKVFRIEAYDIAHMSGKNMVGVMVVLEDGEVNKNEYRKFSARGGSAFGGKTVLGDTSANDTGALAEVLERRFAHPEWIFPDIIVIDGGTAQINVANKIIKEKNINVEIVAVTKNDKHKAKEITLYPRPDLKGAQGLAFIKKYTRQILLANSEAHRFAITYHKSMRNKNFLK</sequence>
<dbReference type="Pfam" id="PF02151">
    <property type="entry name" value="UVR"/>
    <property type="match status" value="1"/>
</dbReference>
<dbReference type="Gene3D" id="3.30.420.340">
    <property type="entry name" value="UvrC, RNAse H endonuclease domain"/>
    <property type="match status" value="1"/>
</dbReference>
<proteinExistence type="predicted"/>
<reference evidence="3 4" key="1">
    <citation type="journal article" date="2015" name="Nature">
        <title>rRNA introns, odd ribosomes, and small enigmatic genomes across a large radiation of phyla.</title>
        <authorList>
            <person name="Brown C.T."/>
            <person name="Hug L.A."/>
            <person name="Thomas B.C."/>
            <person name="Sharon I."/>
            <person name="Castelle C.J."/>
            <person name="Singh A."/>
            <person name="Wilkins M.J."/>
            <person name="Williams K.H."/>
            <person name="Banfield J.F."/>
        </authorList>
    </citation>
    <scope>NUCLEOTIDE SEQUENCE [LARGE SCALE GENOMIC DNA]</scope>
</reference>
<dbReference type="PANTHER" id="PTHR30562:SF1">
    <property type="entry name" value="UVRABC SYSTEM PROTEIN C"/>
    <property type="match status" value="1"/>
</dbReference>
<name>A0A0G0TWU6_9BACT</name>
<feature type="non-terminal residue" evidence="3">
    <location>
        <position position="1"/>
    </location>
</feature>
<dbReference type="PROSITE" id="PS50165">
    <property type="entry name" value="UVRC"/>
    <property type="match status" value="1"/>
</dbReference>
<dbReference type="InterPro" id="IPR036876">
    <property type="entry name" value="UVR_dom_sf"/>
</dbReference>
<dbReference type="PROSITE" id="PS50151">
    <property type="entry name" value="UVR"/>
    <property type="match status" value="1"/>
</dbReference>
<dbReference type="InterPro" id="IPR050066">
    <property type="entry name" value="UvrABC_protein_C"/>
</dbReference>
<evidence type="ECO:0000313" key="3">
    <source>
        <dbReference type="EMBL" id="KKR79291.1"/>
    </source>
</evidence>
<dbReference type="AlphaFoldDB" id="A0A0G0TWU6"/>
<comment type="caution">
    <text evidence="3">The sequence shown here is derived from an EMBL/GenBank/DDBJ whole genome shotgun (WGS) entry which is preliminary data.</text>
</comment>
<dbReference type="InterPro" id="IPR001943">
    <property type="entry name" value="UVR_dom"/>
</dbReference>
<dbReference type="Proteomes" id="UP000034749">
    <property type="component" value="Unassembled WGS sequence"/>
</dbReference>
<dbReference type="InterPro" id="IPR038476">
    <property type="entry name" value="UvrC_RNase_H_dom_sf"/>
</dbReference>
<evidence type="ECO:0000259" key="2">
    <source>
        <dbReference type="PROSITE" id="PS50165"/>
    </source>
</evidence>
<gene>
    <name evidence="3" type="ORF">UU24_C0012G0001</name>
</gene>
<organism evidence="3 4">
    <name type="scientific">Candidatus Nomurabacteria bacterium GW2011_GWA2_40_9</name>
    <dbReference type="NCBI Taxonomy" id="1618734"/>
    <lineage>
        <taxon>Bacteria</taxon>
        <taxon>Candidatus Nomuraibacteriota</taxon>
    </lineage>
</organism>
<dbReference type="Pfam" id="PF08459">
    <property type="entry name" value="UvrC_RNaseH_dom"/>
    <property type="match status" value="1"/>
</dbReference>
<accession>A0A0G0TWU6</accession>
<feature type="domain" description="UVR" evidence="1">
    <location>
        <begin position="1"/>
        <end position="34"/>
    </location>
</feature>
<dbReference type="Gene3D" id="4.10.860.10">
    <property type="entry name" value="UVR domain"/>
    <property type="match status" value="1"/>
</dbReference>